<keyword evidence="1" id="KW-0175">Coiled coil</keyword>
<dbReference type="Proteomes" id="UP000015103">
    <property type="component" value="Unassembled WGS sequence"/>
</dbReference>
<dbReference type="GO" id="GO:0051015">
    <property type="term" value="F:actin filament binding"/>
    <property type="evidence" value="ECO:0007669"/>
    <property type="project" value="TreeGrafter"/>
</dbReference>
<dbReference type="InterPro" id="IPR011989">
    <property type="entry name" value="ARM-like"/>
</dbReference>
<dbReference type="InterPro" id="IPR016024">
    <property type="entry name" value="ARM-type_fold"/>
</dbReference>
<dbReference type="EMBL" id="ACPB03007225">
    <property type="status" value="NOT_ANNOTATED_CDS"/>
    <property type="molecule type" value="Genomic_DNA"/>
</dbReference>
<feature type="coiled-coil region" evidence="1">
    <location>
        <begin position="221"/>
        <end position="255"/>
    </location>
</feature>
<evidence type="ECO:0000313" key="4">
    <source>
        <dbReference type="Proteomes" id="UP000015103"/>
    </source>
</evidence>
<dbReference type="GO" id="GO:0030866">
    <property type="term" value="P:cortical actin cytoskeleton organization"/>
    <property type="evidence" value="ECO:0007669"/>
    <property type="project" value="TreeGrafter"/>
</dbReference>
<proteinExistence type="predicted"/>
<dbReference type="Pfam" id="PF06367">
    <property type="entry name" value="Drf_FH3"/>
    <property type="match status" value="1"/>
</dbReference>
<dbReference type="InterPro" id="IPR010472">
    <property type="entry name" value="FH3_dom"/>
</dbReference>
<dbReference type="PANTHER" id="PTHR45857">
    <property type="entry name" value="FORMIN-LIKE PROTEIN"/>
    <property type="match status" value="1"/>
</dbReference>
<organism evidence="3 4">
    <name type="scientific">Rhodnius prolixus</name>
    <name type="common">Triatomid bug</name>
    <dbReference type="NCBI Taxonomy" id="13249"/>
    <lineage>
        <taxon>Eukaryota</taxon>
        <taxon>Metazoa</taxon>
        <taxon>Ecdysozoa</taxon>
        <taxon>Arthropoda</taxon>
        <taxon>Hexapoda</taxon>
        <taxon>Insecta</taxon>
        <taxon>Pterygota</taxon>
        <taxon>Neoptera</taxon>
        <taxon>Paraneoptera</taxon>
        <taxon>Hemiptera</taxon>
        <taxon>Heteroptera</taxon>
        <taxon>Panheteroptera</taxon>
        <taxon>Cimicomorpha</taxon>
        <taxon>Reduviidae</taxon>
        <taxon>Triatominae</taxon>
        <taxon>Rhodnius</taxon>
    </lineage>
</organism>
<dbReference type="InterPro" id="IPR014768">
    <property type="entry name" value="GBD/FH3_dom"/>
</dbReference>
<dbReference type="PROSITE" id="PS51232">
    <property type="entry name" value="GBD_FH3"/>
    <property type="match status" value="1"/>
</dbReference>
<protein>
    <submittedName>
        <fullName evidence="3">GBD/FH3 domain-containing protein</fullName>
    </submittedName>
</protein>
<dbReference type="GO" id="GO:0016477">
    <property type="term" value="P:cell migration"/>
    <property type="evidence" value="ECO:0007669"/>
    <property type="project" value="TreeGrafter"/>
</dbReference>
<reference evidence="3" key="1">
    <citation type="submission" date="2015-05" db="UniProtKB">
        <authorList>
            <consortium name="EnsemblMetazoa"/>
        </authorList>
    </citation>
    <scope>IDENTIFICATION</scope>
</reference>
<dbReference type="SMART" id="SM01139">
    <property type="entry name" value="Drf_FH3"/>
    <property type="match status" value="1"/>
</dbReference>
<evidence type="ECO:0000256" key="2">
    <source>
        <dbReference type="SAM" id="MobiDB-lite"/>
    </source>
</evidence>
<feature type="coiled-coil region" evidence="1">
    <location>
        <begin position="322"/>
        <end position="353"/>
    </location>
</feature>
<dbReference type="GO" id="GO:0008360">
    <property type="term" value="P:regulation of cell shape"/>
    <property type="evidence" value="ECO:0007669"/>
    <property type="project" value="TreeGrafter"/>
</dbReference>
<evidence type="ECO:0000313" key="3">
    <source>
        <dbReference type="EnsemblMetazoa" id="RPRC001505-PA"/>
    </source>
</evidence>
<dbReference type="InterPro" id="IPR043592">
    <property type="entry name" value="FMNL_animal"/>
</dbReference>
<dbReference type="Gene3D" id="1.25.10.10">
    <property type="entry name" value="Leucine-rich Repeat Variant"/>
    <property type="match status" value="1"/>
</dbReference>
<dbReference type="InParanoid" id="T1HBU3"/>
<dbReference type="STRING" id="13249.T1HBU3"/>
<evidence type="ECO:0000256" key="1">
    <source>
        <dbReference type="SAM" id="Coils"/>
    </source>
</evidence>
<keyword evidence="4" id="KW-1185">Reference proteome</keyword>
<dbReference type="SUPFAM" id="SSF48371">
    <property type="entry name" value="ARM repeat"/>
    <property type="match status" value="1"/>
</dbReference>
<dbReference type="EnsemblMetazoa" id="RPRC001505-RA">
    <property type="protein sequence ID" value="RPRC001505-PA"/>
    <property type="gene ID" value="RPRC001505"/>
</dbReference>
<dbReference type="GO" id="GO:0005829">
    <property type="term" value="C:cytosol"/>
    <property type="evidence" value="ECO:0007669"/>
    <property type="project" value="TreeGrafter"/>
</dbReference>
<dbReference type="VEuPathDB" id="VectorBase:RPRC001505"/>
<dbReference type="AlphaFoldDB" id="T1HBU3"/>
<accession>T1HBU3</accession>
<name>T1HBU3_RHOPR</name>
<dbReference type="PANTHER" id="PTHR45857:SF9">
    <property type="entry name" value="MULTIPLE WING HAIRS, ISOFORM C"/>
    <property type="match status" value="1"/>
</dbReference>
<dbReference type="HOGENOM" id="CLU_417576_0_0_1"/>
<sequence>MIPVNLFICRTEHFVQEFVSPGFDGVTHLLELLKSVQSTQGNQTARRQNMVEELSCLQCLAHCLRCPDTPRRLALSSAGLFTLSAAIMSNLNKSRILALQILRKICEEPGGSGFVPVSDAMSTMRLKYGEPVRFKFLCGMLNSASPELLVAGIAFINSFVESAPCPQARLYVQAELEQAGYNPDLLAKNLSLSSSNLEPLRNELLRWQNLYIDINKLKYHEGQLVKEVHMLKDKIKNLEKQLQILHDEKSLASTNESRLKSRCIELEREISSLRGLPTQGGSTPAEDEGISSSGQDDGIEREPLIYEMYTVNNDVAVTTKEKDEEDTTIDEVIEELENIINDAETDYKDGLDTVRIKGKTALAYYTRYLQRSDNDLFINGLGNESEAEIVPEKIVPHPPRRSKSLFLEKEYNNNNLFFEDNESQENSHSVLSTSNEQLTQVFYNSSNKTYNQRDRNHLKRRETFHCGLYENQQKMEIKPEIKSRRGSLDAVFYYTDIEQNKNSTKIYIESHEERRKSRSIDRISDGIDALADIVVTEDTDVYKGKLTEPIPLQRNFGINKKSGTSQQTLSSMKCDDIKYAADRTVFLPVRNEPSPSPTPAQMFTLQRGRLNAGLYSGQSSNAPRVTISPIDYYNRHLTGVNLSISTGKLSDFPSGLY</sequence>
<feature type="region of interest" description="Disordered" evidence="2">
    <location>
        <begin position="274"/>
        <end position="297"/>
    </location>
</feature>
<dbReference type="eggNOG" id="KOG1923">
    <property type="taxonomic scope" value="Eukaryota"/>
</dbReference>
<dbReference type="OMA" id="ENETPYT"/>